<evidence type="ECO:0000256" key="1">
    <source>
        <dbReference type="ARBA" id="ARBA00004496"/>
    </source>
</evidence>
<comment type="similarity">
    <text evidence="2 14">Belongs to the GHMP kinase family. Mevalonate kinase subfamily.</text>
</comment>
<evidence type="ECO:0000256" key="6">
    <source>
        <dbReference type="ARBA" id="ARBA00022679"/>
    </source>
</evidence>
<evidence type="ECO:0000256" key="14">
    <source>
        <dbReference type="RuleBase" id="RU363087"/>
    </source>
</evidence>
<dbReference type="EMBL" id="JAFCIX010000562">
    <property type="protein sequence ID" value="KAH6587404.1"/>
    <property type="molecule type" value="Genomic_DNA"/>
</dbReference>
<dbReference type="InterPro" id="IPR036554">
    <property type="entry name" value="GHMP_kinase_C_sf"/>
</dbReference>
<dbReference type="Pfam" id="PF00288">
    <property type="entry name" value="GHMP_kinases_N"/>
    <property type="match status" value="1"/>
</dbReference>
<dbReference type="PANTHER" id="PTHR43290">
    <property type="entry name" value="MEVALONATE KINASE"/>
    <property type="match status" value="1"/>
</dbReference>
<dbReference type="InterPro" id="IPR006204">
    <property type="entry name" value="GHMP_kinase_N_dom"/>
</dbReference>
<proteinExistence type="inferred from homology"/>
<dbReference type="SUPFAM" id="SSF55060">
    <property type="entry name" value="GHMP Kinase, C-terminal domain"/>
    <property type="match status" value="1"/>
</dbReference>
<dbReference type="Proteomes" id="UP001648503">
    <property type="component" value="Unassembled WGS sequence"/>
</dbReference>
<evidence type="ECO:0000256" key="4">
    <source>
        <dbReference type="ARBA" id="ARBA00022490"/>
    </source>
</evidence>
<comment type="function">
    <text evidence="14">Mevalonate kinase; part of the second module of ergosterol biosynthesis pathway that includes the middle steps of the pathway. The second module is carried out in the vacuole and involves the formation of farnesyl diphosphate, which is also an important intermediate in the biosynthesis of ubiquinone, dolichol, heme and prenylated proteins.</text>
</comment>
<dbReference type="PANTHER" id="PTHR43290:SF2">
    <property type="entry name" value="MEVALONATE KINASE"/>
    <property type="match status" value="1"/>
</dbReference>
<keyword evidence="7 14" id="KW-0547">Nucleotide-binding</keyword>
<evidence type="ECO:0000259" key="16">
    <source>
        <dbReference type="Pfam" id="PF08544"/>
    </source>
</evidence>
<dbReference type="NCBIfam" id="TIGR00549">
    <property type="entry name" value="mevalon_kin"/>
    <property type="match status" value="1"/>
</dbReference>
<evidence type="ECO:0000256" key="10">
    <source>
        <dbReference type="ARBA" id="ARBA00022842"/>
    </source>
</evidence>
<dbReference type="Gene3D" id="3.30.230.10">
    <property type="match status" value="1"/>
</dbReference>
<keyword evidence="10" id="KW-0460">Magnesium</keyword>
<evidence type="ECO:0000256" key="11">
    <source>
        <dbReference type="ARBA" id="ARBA00023098"/>
    </source>
</evidence>
<dbReference type="EC" id="2.7.1.36" evidence="3 14"/>
<dbReference type="InterPro" id="IPR020568">
    <property type="entry name" value="Ribosomal_Su5_D2-typ_SF"/>
</dbReference>
<dbReference type="Pfam" id="PF08544">
    <property type="entry name" value="GHMP_kinases_C"/>
    <property type="match status" value="1"/>
</dbReference>
<keyword evidence="4 14" id="KW-0963">Cytoplasm</keyword>
<evidence type="ECO:0000256" key="2">
    <source>
        <dbReference type="ARBA" id="ARBA00006495"/>
    </source>
</evidence>
<evidence type="ECO:0000256" key="3">
    <source>
        <dbReference type="ARBA" id="ARBA00012103"/>
    </source>
</evidence>
<keyword evidence="14" id="KW-0756">Sterol biosynthesis</keyword>
<reference evidence="17 18" key="1">
    <citation type="submission" date="2021-02" db="EMBL/GenBank/DDBJ databases">
        <title>Variation within the Batrachochytrium salamandrivorans European outbreak.</title>
        <authorList>
            <person name="Kelly M."/>
            <person name="Pasmans F."/>
            <person name="Shea T.P."/>
            <person name="Munoz J.F."/>
            <person name="Carranza S."/>
            <person name="Cuomo C.A."/>
            <person name="Martel A."/>
        </authorList>
    </citation>
    <scope>NUCLEOTIDE SEQUENCE [LARGE SCALE GENOMIC DNA]</scope>
    <source>
        <strain evidence="17 18">AMFP18/2</strain>
    </source>
</reference>
<dbReference type="Gene3D" id="3.30.70.890">
    <property type="entry name" value="GHMP kinase, C-terminal domain"/>
    <property type="match status" value="1"/>
</dbReference>
<evidence type="ECO:0000256" key="9">
    <source>
        <dbReference type="ARBA" id="ARBA00022840"/>
    </source>
</evidence>
<comment type="subcellular location">
    <subcellularLocation>
        <location evidence="1 14">Cytoplasm</location>
    </subcellularLocation>
</comment>
<keyword evidence="9 14" id="KW-0067">ATP-binding</keyword>
<keyword evidence="14" id="KW-0753">Steroid metabolism</keyword>
<dbReference type="InterPro" id="IPR006205">
    <property type="entry name" value="Mev_gal_kin"/>
</dbReference>
<evidence type="ECO:0000256" key="7">
    <source>
        <dbReference type="ARBA" id="ARBA00022741"/>
    </source>
</evidence>
<dbReference type="PROSITE" id="PS00627">
    <property type="entry name" value="GHMP_KINASES_ATP"/>
    <property type="match status" value="1"/>
</dbReference>
<keyword evidence="18" id="KW-1185">Reference proteome</keyword>
<sequence>MQPERSYVVSAPGKVILFGEHAVVYGKSAIAASIDLRTTATINGHPDSVSLCLSNIGFSFKWPLSLIVSAQPIDSAKAAAEMMALLPESCSTVIKQSVAAFLSLYTQICKVPVGLRVDLSSELPIGAGLGSSASFSVCLATSLLLFSGAIDLPTVGPGLFTEEELNTINSWAFSAEKIIHGNPSGVDNSLCTFGGARVYTKQDGIRKLEGFPILQFVLTDTKVPKNTQKEVEKVRLRREMIPLIVNPLLDAIQEISDGCISACKFDGTQPPSDLLDRLEIFIDMNHSILTALGVSHPKLEKICQISSSYGWHSKLTGSGGGGCALTLVRNNATDSDILDFRSLMMAEGFQCFQAQVGCPGVEARQNYASNHIG</sequence>
<keyword evidence="6 14" id="KW-0808">Transferase</keyword>
<accession>A0ABQ8EYF9</accession>
<evidence type="ECO:0000256" key="5">
    <source>
        <dbReference type="ARBA" id="ARBA00022516"/>
    </source>
</evidence>
<keyword evidence="11 14" id="KW-0443">Lipid metabolism</keyword>
<comment type="pathway">
    <text evidence="13 14">Isoprenoid biosynthesis; isopentenyl diphosphate biosynthesis via mevalonate pathway; isopentenyl diphosphate from (R)-mevalonate: step 1/3.</text>
</comment>
<evidence type="ECO:0000256" key="8">
    <source>
        <dbReference type="ARBA" id="ARBA00022777"/>
    </source>
</evidence>
<evidence type="ECO:0000256" key="12">
    <source>
        <dbReference type="ARBA" id="ARBA00029310"/>
    </source>
</evidence>
<keyword evidence="14" id="KW-1207">Sterol metabolism</keyword>
<comment type="caution">
    <text evidence="17">The sequence shown here is derived from an EMBL/GenBank/DDBJ whole genome shotgun (WGS) entry which is preliminary data.</text>
</comment>
<gene>
    <name evidence="17" type="ORF">BASA50_011407</name>
</gene>
<protein>
    <recommendedName>
        <fullName evidence="3 14">Mevalonate kinase</fullName>
        <shortName evidence="14">MK</shortName>
        <ecNumber evidence="3 14">2.7.1.36</ecNumber>
    </recommendedName>
</protein>
<dbReference type="PRINTS" id="PR00959">
    <property type="entry name" value="MEVGALKINASE"/>
</dbReference>
<dbReference type="InterPro" id="IPR006203">
    <property type="entry name" value="GHMP_knse_ATP-bd_CS"/>
</dbReference>
<keyword evidence="14" id="KW-0752">Steroid biosynthesis</keyword>
<dbReference type="SUPFAM" id="SSF54211">
    <property type="entry name" value="Ribosomal protein S5 domain 2-like"/>
    <property type="match status" value="1"/>
</dbReference>
<organism evidence="17 18">
    <name type="scientific">Batrachochytrium salamandrivorans</name>
    <dbReference type="NCBI Taxonomy" id="1357716"/>
    <lineage>
        <taxon>Eukaryota</taxon>
        <taxon>Fungi</taxon>
        <taxon>Fungi incertae sedis</taxon>
        <taxon>Chytridiomycota</taxon>
        <taxon>Chytridiomycota incertae sedis</taxon>
        <taxon>Chytridiomycetes</taxon>
        <taxon>Rhizophydiales</taxon>
        <taxon>Rhizophydiales incertae sedis</taxon>
        <taxon>Batrachochytrium</taxon>
    </lineage>
</organism>
<feature type="domain" description="GHMP kinase C-terminal" evidence="16">
    <location>
        <begin position="278"/>
        <end position="338"/>
    </location>
</feature>
<evidence type="ECO:0000256" key="13">
    <source>
        <dbReference type="ARBA" id="ARBA00029438"/>
    </source>
</evidence>
<evidence type="ECO:0000313" key="17">
    <source>
        <dbReference type="EMBL" id="KAH6587404.1"/>
    </source>
</evidence>
<keyword evidence="5 14" id="KW-0444">Lipid biosynthesis</keyword>
<evidence type="ECO:0000259" key="15">
    <source>
        <dbReference type="Pfam" id="PF00288"/>
    </source>
</evidence>
<keyword evidence="8 14" id="KW-0418">Kinase</keyword>
<name>A0ABQ8EYF9_9FUNG</name>
<evidence type="ECO:0000313" key="18">
    <source>
        <dbReference type="Proteomes" id="UP001648503"/>
    </source>
</evidence>
<feature type="domain" description="GHMP kinase N-terminal" evidence="15">
    <location>
        <begin position="107"/>
        <end position="195"/>
    </location>
</feature>
<comment type="catalytic activity">
    <reaction evidence="12">
        <text>(R)-mevalonate + ATP = (R)-5-phosphomevalonate + ADP + H(+)</text>
        <dbReference type="Rhea" id="RHEA:17065"/>
        <dbReference type="ChEBI" id="CHEBI:15378"/>
        <dbReference type="ChEBI" id="CHEBI:30616"/>
        <dbReference type="ChEBI" id="CHEBI:36464"/>
        <dbReference type="ChEBI" id="CHEBI:58146"/>
        <dbReference type="ChEBI" id="CHEBI:456216"/>
        <dbReference type="EC" id="2.7.1.36"/>
    </reaction>
    <physiologicalReaction direction="left-to-right" evidence="12">
        <dbReference type="Rhea" id="RHEA:17066"/>
    </physiologicalReaction>
</comment>
<dbReference type="InterPro" id="IPR013750">
    <property type="entry name" value="GHMP_kinase_C_dom"/>
</dbReference>
<dbReference type="InterPro" id="IPR014721">
    <property type="entry name" value="Ribsml_uS5_D2-typ_fold_subgr"/>
</dbReference>